<dbReference type="AlphaFoldDB" id="Q30X25"/>
<evidence type="ECO:0000313" key="5">
    <source>
        <dbReference type="EMBL" id="ABB39771.1"/>
    </source>
</evidence>
<dbReference type="GO" id="GO:0003677">
    <property type="term" value="F:DNA binding"/>
    <property type="evidence" value="ECO:0007669"/>
    <property type="project" value="UniProtKB-KW"/>
</dbReference>
<evidence type="ECO:0000256" key="3">
    <source>
        <dbReference type="ARBA" id="ARBA00023163"/>
    </source>
</evidence>
<keyword evidence="2" id="KW-0238">DNA-binding</keyword>
<gene>
    <name evidence="5" type="ordered locus">Dde_2977</name>
</gene>
<dbReference type="PANTHER" id="PTHR42756:SF1">
    <property type="entry name" value="TRANSCRIPTIONAL REPRESSOR OF EMRAB OPERON"/>
    <property type="match status" value="1"/>
</dbReference>
<keyword evidence="1" id="KW-0805">Transcription regulation</keyword>
<name>Q30X25_OLEA2</name>
<sequence length="138" mass="15883">MTASSDLNHAIVEFYEKLSSWEHCVVRDKGLTLPQMHTLEILGIHRAMRMKELASKMGVTTGTLTVLVDRLEERGLVQRSPHMTDRRSIMVELTDSGRTEFEEHDRLHIRLTEEICAGLSDEDKDALLRCLLSMNRMF</sequence>
<feature type="domain" description="HTH marR-type" evidence="4">
    <location>
        <begin position="4"/>
        <end position="136"/>
    </location>
</feature>
<keyword evidence="3" id="KW-0804">Transcription</keyword>
<protein>
    <submittedName>
        <fullName evidence="5">Transcriptional regulator, MarR family</fullName>
    </submittedName>
</protein>
<dbReference type="SMART" id="SM00347">
    <property type="entry name" value="HTH_MARR"/>
    <property type="match status" value="1"/>
</dbReference>
<dbReference type="PROSITE" id="PS50995">
    <property type="entry name" value="HTH_MARR_2"/>
    <property type="match status" value="1"/>
</dbReference>
<dbReference type="Pfam" id="PF01047">
    <property type="entry name" value="MarR"/>
    <property type="match status" value="1"/>
</dbReference>
<evidence type="ECO:0000313" key="6">
    <source>
        <dbReference type="Proteomes" id="UP000002710"/>
    </source>
</evidence>
<organism evidence="5 6">
    <name type="scientific">Oleidesulfovibrio alaskensis (strain ATCC BAA-1058 / DSM 17464 / G20)</name>
    <name type="common">Desulfovibrio alaskensis</name>
    <dbReference type="NCBI Taxonomy" id="207559"/>
    <lineage>
        <taxon>Bacteria</taxon>
        <taxon>Pseudomonadati</taxon>
        <taxon>Thermodesulfobacteriota</taxon>
        <taxon>Desulfovibrionia</taxon>
        <taxon>Desulfovibrionales</taxon>
        <taxon>Desulfovibrionaceae</taxon>
        <taxon>Oleidesulfovibrio</taxon>
    </lineage>
</organism>
<dbReference type="PANTHER" id="PTHR42756">
    <property type="entry name" value="TRANSCRIPTIONAL REGULATOR, MARR"/>
    <property type="match status" value="1"/>
</dbReference>
<reference evidence="5 6" key="1">
    <citation type="journal article" date="2011" name="J. Bacteriol.">
        <title>Complete genome sequence and updated annotation of Desulfovibrio alaskensis G20.</title>
        <authorList>
            <person name="Hauser L.J."/>
            <person name="Land M.L."/>
            <person name="Brown S.D."/>
            <person name="Larimer F."/>
            <person name="Keller K.L."/>
            <person name="Rapp-Giles B.J."/>
            <person name="Price M.N."/>
            <person name="Lin M."/>
            <person name="Bruce D.C."/>
            <person name="Detter J.C."/>
            <person name="Tapia R."/>
            <person name="Han C.S."/>
            <person name="Goodwin L.A."/>
            <person name="Cheng J.F."/>
            <person name="Pitluck S."/>
            <person name="Copeland A."/>
            <person name="Lucas S."/>
            <person name="Nolan M."/>
            <person name="Lapidus A.L."/>
            <person name="Palumbo A.V."/>
            <person name="Wall J.D."/>
        </authorList>
    </citation>
    <scope>NUCLEOTIDE SEQUENCE [LARGE SCALE GENOMIC DNA]</scope>
    <source>
        <strain evidence="6">ATCC BAA 1058 / DSM 17464 / G20</strain>
    </source>
</reference>
<keyword evidence="6" id="KW-1185">Reference proteome</keyword>
<dbReference type="RefSeq" id="WP_011368746.1">
    <property type="nucleotide sequence ID" value="NC_007519.1"/>
</dbReference>
<dbReference type="PRINTS" id="PR00598">
    <property type="entry name" value="HTHMARR"/>
</dbReference>
<dbReference type="InterPro" id="IPR036390">
    <property type="entry name" value="WH_DNA-bd_sf"/>
</dbReference>
<accession>Q30X25</accession>
<dbReference type="GO" id="GO:0003700">
    <property type="term" value="F:DNA-binding transcription factor activity"/>
    <property type="evidence" value="ECO:0007669"/>
    <property type="project" value="InterPro"/>
</dbReference>
<dbReference type="InterPro" id="IPR000835">
    <property type="entry name" value="HTH_MarR-typ"/>
</dbReference>
<dbReference type="KEGG" id="dde:Dde_2977"/>
<dbReference type="Proteomes" id="UP000002710">
    <property type="component" value="Chromosome"/>
</dbReference>
<evidence type="ECO:0000259" key="4">
    <source>
        <dbReference type="PROSITE" id="PS50995"/>
    </source>
</evidence>
<dbReference type="Gene3D" id="1.10.10.10">
    <property type="entry name" value="Winged helix-like DNA-binding domain superfamily/Winged helix DNA-binding domain"/>
    <property type="match status" value="1"/>
</dbReference>
<proteinExistence type="predicted"/>
<dbReference type="STRING" id="207559.Dde_2977"/>
<dbReference type="SUPFAM" id="SSF46785">
    <property type="entry name" value="Winged helix' DNA-binding domain"/>
    <property type="match status" value="1"/>
</dbReference>
<dbReference type="HOGENOM" id="CLU_083287_11_1_7"/>
<dbReference type="EMBL" id="CP000112">
    <property type="protein sequence ID" value="ABB39771.1"/>
    <property type="molecule type" value="Genomic_DNA"/>
</dbReference>
<dbReference type="eggNOG" id="COG1846">
    <property type="taxonomic scope" value="Bacteria"/>
</dbReference>
<evidence type="ECO:0000256" key="2">
    <source>
        <dbReference type="ARBA" id="ARBA00023125"/>
    </source>
</evidence>
<dbReference type="InterPro" id="IPR036388">
    <property type="entry name" value="WH-like_DNA-bd_sf"/>
</dbReference>
<evidence type="ECO:0000256" key="1">
    <source>
        <dbReference type="ARBA" id="ARBA00023015"/>
    </source>
</evidence>